<proteinExistence type="predicted"/>
<sequence length="233" mass="25544">MKYLIVMVAVVVLAGCGSVRKVETGTNKVGERFSMQLEGPWNHVDFPGIKPGQLWTMEGITVDELIIYAGIKDGQVMHPDNAAQTKKQNVVFRRDMPTEKIVSMFESVMTRDDSVFKLLRIEPSSFAGRKGFLFEFERIRRNDNLRQLGFGYGAVDDGELFALVYVAPALTFFPRHQARVEAIAHSALISPPVGAAAPVAILPPPVRVSIGMPGQRLPAVSTAARAVAIPEPK</sequence>
<dbReference type="OrthoDB" id="8565768at2"/>
<evidence type="ECO:0008006" key="3">
    <source>
        <dbReference type="Google" id="ProtNLM"/>
    </source>
</evidence>
<keyword evidence="2" id="KW-1185">Reference proteome</keyword>
<gene>
    <name evidence="1" type="ORF">DFR40_0772</name>
</gene>
<organism evidence="1 2">
    <name type="scientific">Azonexus fungiphilus</name>
    <dbReference type="NCBI Taxonomy" id="146940"/>
    <lineage>
        <taxon>Bacteria</taxon>
        <taxon>Pseudomonadati</taxon>
        <taxon>Pseudomonadota</taxon>
        <taxon>Betaproteobacteria</taxon>
        <taxon>Rhodocyclales</taxon>
        <taxon>Azonexaceae</taxon>
        <taxon>Azonexus</taxon>
    </lineage>
</organism>
<comment type="caution">
    <text evidence="1">The sequence shown here is derived from an EMBL/GenBank/DDBJ whole genome shotgun (WGS) entry which is preliminary data.</text>
</comment>
<name>A0A495WJ15_9RHOO</name>
<dbReference type="EMBL" id="RBXP01000011">
    <property type="protein sequence ID" value="RKT60633.1"/>
    <property type="molecule type" value="Genomic_DNA"/>
</dbReference>
<evidence type="ECO:0000313" key="2">
    <source>
        <dbReference type="Proteomes" id="UP000270626"/>
    </source>
</evidence>
<reference evidence="1 2" key="1">
    <citation type="submission" date="2018-10" db="EMBL/GenBank/DDBJ databases">
        <title>Genomic Encyclopedia of Type Strains, Phase IV (KMG-IV): sequencing the most valuable type-strain genomes for metagenomic binning, comparative biology and taxonomic classification.</title>
        <authorList>
            <person name="Goeker M."/>
        </authorList>
    </citation>
    <scope>NUCLEOTIDE SEQUENCE [LARGE SCALE GENOMIC DNA]</scope>
    <source>
        <strain evidence="1 2">DSM 23841</strain>
    </source>
</reference>
<evidence type="ECO:0000313" key="1">
    <source>
        <dbReference type="EMBL" id="RKT60633.1"/>
    </source>
</evidence>
<accession>A0A495WJ15</accession>
<dbReference type="AlphaFoldDB" id="A0A495WJ15"/>
<protein>
    <recommendedName>
        <fullName evidence="3">Lipoprotein</fullName>
    </recommendedName>
</protein>
<dbReference type="PROSITE" id="PS51257">
    <property type="entry name" value="PROKAR_LIPOPROTEIN"/>
    <property type="match status" value="1"/>
</dbReference>
<dbReference type="RefSeq" id="WP_121457142.1">
    <property type="nucleotide sequence ID" value="NZ_RBXP01000011.1"/>
</dbReference>
<dbReference type="Proteomes" id="UP000270626">
    <property type="component" value="Unassembled WGS sequence"/>
</dbReference>